<evidence type="ECO:0000313" key="2">
    <source>
        <dbReference type="Proteomes" id="UP000821837"/>
    </source>
</evidence>
<keyword evidence="2" id="KW-1185">Reference proteome</keyword>
<protein>
    <submittedName>
        <fullName evidence="1">Uncharacterized protein</fullName>
    </submittedName>
</protein>
<name>A0A9D4QCI5_RHISA</name>
<organism evidence="1 2">
    <name type="scientific">Rhipicephalus sanguineus</name>
    <name type="common">Brown dog tick</name>
    <name type="synonym">Ixodes sanguineus</name>
    <dbReference type="NCBI Taxonomy" id="34632"/>
    <lineage>
        <taxon>Eukaryota</taxon>
        <taxon>Metazoa</taxon>
        <taxon>Ecdysozoa</taxon>
        <taxon>Arthropoda</taxon>
        <taxon>Chelicerata</taxon>
        <taxon>Arachnida</taxon>
        <taxon>Acari</taxon>
        <taxon>Parasitiformes</taxon>
        <taxon>Ixodida</taxon>
        <taxon>Ixodoidea</taxon>
        <taxon>Ixodidae</taxon>
        <taxon>Rhipicephalinae</taxon>
        <taxon>Rhipicephalus</taxon>
        <taxon>Rhipicephalus</taxon>
    </lineage>
</organism>
<accession>A0A9D4QCI5</accession>
<evidence type="ECO:0000313" key="1">
    <source>
        <dbReference type="EMBL" id="KAH7975890.1"/>
    </source>
</evidence>
<dbReference type="EMBL" id="JABSTV010001246">
    <property type="protein sequence ID" value="KAH7975890.1"/>
    <property type="molecule type" value="Genomic_DNA"/>
</dbReference>
<gene>
    <name evidence="1" type="ORF">HPB52_006628</name>
</gene>
<dbReference type="Proteomes" id="UP000821837">
    <property type="component" value="Chromosome 10"/>
</dbReference>
<proteinExistence type="predicted"/>
<reference evidence="1" key="1">
    <citation type="journal article" date="2020" name="Cell">
        <title>Large-Scale Comparative Analyses of Tick Genomes Elucidate Their Genetic Diversity and Vector Capacities.</title>
        <authorList>
            <consortium name="Tick Genome and Microbiome Consortium (TIGMIC)"/>
            <person name="Jia N."/>
            <person name="Wang J."/>
            <person name="Shi W."/>
            <person name="Du L."/>
            <person name="Sun Y."/>
            <person name="Zhan W."/>
            <person name="Jiang J.F."/>
            <person name="Wang Q."/>
            <person name="Zhang B."/>
            <person name="Ji P."/>
            <person name="Bell-Sakyi L."/>
            <person name="Cui X.M."/>
            <person name="Yuan T.T."/>
            <person name="Jiang B.G."/>
            <person name="Yang W.F."/>
            <person name="Lam T.T."/>
            <person name="Chang Q.C."/>
            <person name="Ding S.J."/>
            <person name="Wang X.J."/>
            <person name="Zhu J.G."/>
            <person name="Ruan X.D."/>
            <person name="Zhao L."/>
            <person name="Wei J.T."/>
            <person name="Ye R.Z."/>
            <person name="Que T.C."/>
            <person name="Du C.H."/>
            <person name="Zhou Y.H."/>
            <person name="Cheng J.X."/>
            <person name="Dai P.F."/>
            <person name="Guo W.B."/>
            <person name="Han X.H."/>
            <person name="Huang E.J."/>
            <person name="Li L.F."/>
            <person name="Wei W."/>
            <person name="Gao Y.C."/>
            <person name="Liu J.Z."/>
            <person name="Shao H.Z."/>
            <person name="Wang X."/>
            <person name="Wang C.C."/>
            <person name="Yang T.C."/>
            <person name="Huo Q.B."/>
            <person name="Li W."/>
            <person name="Chen H.Y."/>
            <person name="Chen S.E."/>
            <person name="Zhou L.G."/>
            <person name="Ni X.B."/>
            <person name="Tian J.H."/>
            <person name="Sheng Y."/>
            <person name="Liu T."/>
            <person name="Pan Y.S."/>
            <person name="Xia L.Y."/>
            <person name="Li J."/>
            <person name="Zhao F."/>
            <person name="Cao W.C."/>
        </authorList>
    </citation>
    <scope>NUCLEOTIDE SEQUENCE</scope>
    <source>
        <strain evidence="1">Rsan-2018</strain>
    </source>
</reference>
<sequence length="120" mass="12779">MLGAPVTICQATLNAGLKCSPWRRLAEIRDALGKEQNSRPGHASRCSAGNAASVGGWASAARTAAFPGWNLGRRRPTRWPAVMRLPLLRLVPCHQALSHVSSASGPIVTHHLYGPPQVIS</sequence>
<reference evidence="1" key="2">
    <citation type="submission" date="2021-09" db="EMBL/GenBank/DDBJ databases">
        <authorList>
            <person name="Jia N."/>
            <person name="Wang J."/>
            <person name="Shi W."/>
            <person name="Du L."/>
            <person name="Sun Y."/>
            <person name="Zhan W."/>
            <person name="Jiang J."/>
            <person name="Wang Q."/>
            <person name="Zhang B."/>
            <person name="Ji P."/>
            <person name="Sakyi L.B."/>
            <person name="Cui X."/>
            <person name="Yuan T."/>
            <person name="Jiang B."/>
            <person name="Yang W."/>
            <person name="Lam T.T.-Y."/>
            <person name="Chang Q."/>
            <person name="Ding S."/>
            <person name="Wang X."/>
            <person name="Zhu J."/>
            <person name="Ruan X."/>
            <person name="Zhao L."/>
            <person name="Wei J."/>
            <person name="Que T."/>
            <person name="Du C."/>
            <person name="Cheng J."/>
            <person name="Dai P."/>
            <person name="Han X."/>
            <person name="Huang E."/>
            <person name="Gao Y."/>
            <person name="Liu J."/>
            <person name="Shao H."/>
            <person name="Ye R."/>
            <person name="Li L."/>
            <person name="Wei W."/>
            <person name="Wang X."/>
            <person name="Wang C."/>
            <person name="Huo Q."/>
            <person name="Li W."/>
            <person name="Guo W."/>
            <person name="Chen H."/>
            <person name="Chen S."/>
            <person name="Zhou L."/>
            <person name="Zhou L."/>
            <person name="Ni X."/>
            <person name="Tian J."/>
            <person name="Zhou Y."/>
            <person name="Sheng Y."/>
            <person name="Liu T."/>
            <person name="Pan Y."/>
            <person name="Xia L."/>
            <person name="Li J."/>
            <person name="Zhao F."/>
            <person name="Cao W."/>
        </authorList>
    </citation>
    <scope>NUCLEOTIDE SEQUENCE</scope>
    <source>
        <strain evidence="1">Rsan-2018</strain>
        <tissue evidence="1">Larvae</tissue>
    </source>
</reference>
<comment type="caution">
    <text evidence="1">The sequence shown here is derived from an EMBL/GenBank/DDBJ whole genome shotgun (WGS) entry which is preliminary data.</text>
</comment>
<dbReference type="AlphaFoldDB" id="A0A9D4QCI5"/>